<dbReference type="Proteomes" id="UP001419910">
    <property type="component" value="Unassembled WGS sequence"/>
</dbReference>
<accession>A0ABU9YBU5</accession>
<dbReference type="SUPFAM" id="SSF56935">
    <property type="entry name" value="Porins"/>
    <property type="match status" value="1"/>
</dbReference>
<dbReference type="EMBL" id="JBDIME010000042">
    <property type="protein sequence ID" value="MEN2793281.1"/>
    <property type="molecule type" value="Genomic_DNA"/>
</dbReference>
<comment type="caution">
    <text evidence="6">The sequence shown here is derived from an EMBL/GenBank/DDBJ whole genome shotgun (WGS) entry which is preliminary data.</text>
</comment>
<name>A0ABU9YBU5_9SPHN</name>
<protein>
    <submittedName>
        <fullName evidence="6">TonB-dependent receptor</fullName>
    </submittedName>
</protein>
<feature type="compositionally biased region" description="Basic and acidic residues" evidence="4">
    <location>
        <begin position="1"/>
        <end position="14"/>
    </location>
</feature>
<comment type="subcellular location">
    <subcellularLocation>
        <location evidence="1">Cell outer membrane</location>
    </subcellularLocation>
</comment>
<dbReference type="Pfam" id="PF00593">
    <property type="entry name" value="TonB_dep_Rec_b-barrel"/>
    <property type="match status" value="1"/>
</dbReference>
<organism evidence="6 7">
    <name type="scientific">Sphingomonas oligophenolica</name>
    <dbReference type="NCBI Taxonomy" id="301154"/>
    <lineage>
        <taxon>Bacteria</taxon>
        <taxon>Pseudomonadati</taxon>
        <taxon>Pseudomonadota</taxon>
        <taxon>Alphaproteobacteria</taxon>
        <taxon>Sphingomonadales</taxon>
        <taxon>Sphingomonadaceae</taxon>
        <taxon>Sphingomonas</taxon>
    </lineage>
</organism>
<keyword evidence="6" id="KW-0675">Receptor</keyword>
<reference evidence="6 7" key="1">
    <citation type="submission" date="2024-05" db="EMBL/GenBank/DDBJ databases">
        <authorList>
            <person name="Liu Q."/>
            <person name="Xin Y.-H."/>
        </authorList>
    </citation>
    <scope>NUCLEOTIDE SEQUENCE [LARGE SCALE GENOMIC DNA]</scope>
    <source>
        <strain evidence="6 7">CGMCC 1.10181</strain>
    </source>
</reference>
<dbReference type="RefSeq" id="WP_345840581.1">
    <property type="nucleotide sequence ID" value="NZ_JBDIME010000042.1"/>
</dbReference>
<evidence type="ECO:0000256" key="2">
    <source>
        <dbReference type="ARBA" id="ARBA00023136"/>
    </source>
</evidence>
<dbReference type="PANTHER" id="PTHR40980">
    <property type="entry name" value="PLUG DOMAIN-CONTAINING PROTEIN"/>
    <property type="match status" value="1"/>
</dbReference>
<dbReference type="InterPro" id="IPR036942">
    <property type="entry name" value="Beta-barrel_TonB_sf"/>
</dbReference>
<evidence type="ECO:0000256" key="3">
    <source>
        <dbReference type="ARBA" id="ARBA00023237"/>
    </source>
</evidence>
<keyword evidence="2" id="KW-0472">Membrane</keyword>
<dbReference type="PANTHER" id="PTHR40980:SF4">
    <property type="entry name" value="TONB-DEPENDENT RECEPTOR-LIKE BETA-BARREL DOMAIN-CONTAINING PROTEIN"/>
    <property type="match status" value="1"/>
</dbReference>
<proteinExistence type="predicted"/>
<evidence type="ECO:0000313" key="7">
    <source>
        <dbReference type="Proteomes" id="UP001419910"/>
    </source>
</evidence>
<feature type="domain" description="TonB-dependent receptor-like beta-barrel" evidence="5">
    <location>
        <begin position="30"/>
        <end position="148"/>
    </location>
</feature>
<evidence type="ECO:0000313" key="6">
    <source>
        <dbReference type="EMBL" id="MEN2793281.1"/>
    </source>
</evidence>
<dbReference type="InterPro" id="IPR000531">
    <property type="entry name" value="Beta-barrel_TonB"/>
</dbReference>
<dbReference type="Gene3D" id="2.40.170.20">
    <property type="entry name" value="TonB-dependent receptor, beta-barrel domain"/>
    <property type="match status" value="1"/>
</dbReference>
<evidence type="ECO:0000256" key="4">
    <source>
        <dbReference type="SAM" id="MobiDB-lite"/>
    </source>
</evidence>
<feature type="region of interest" description="Disordered" evidence="4">
    <location>
        <begin position="1"/>
        <end position="23"/>
    </location>
</feature>
<sequence length="194" mass="21564">MLQRSGLRDTELQHGIHVTPNTKGPRDTMLLQAGVRYDHTDQSTTSRIRVPGATIAYTDLTTSSRYGCLLPSAIAIYHLTETLDLRAAYSRTLGRPLYDAYAARSALNFVKVSDIGNPNAIGVTATIGNPNIKPRVSGNFELSAEWRIRGKSSGFSRSLCSTRRSRTRSSPWERWDIPIRRVAFSTRTPSSLRP</sequence>
<keyword evidence="7" id="KW-1185">Reference proteome</keyword>
<evidence type="ECO:0000259" key="5">
    <source>
        <dbReference type="Pfam" id="PF00593"/>
    </source>
</evidence>
<gene>
    <name evidence="6" type="ORF">ABC974_26895</name>
</gene>
<evidence type="ECO:0000256" key="1">
    <source>
        <dbReference type="ARBA" id="ARBA00004442"/>
    </source>
</evidence>
<keyword evidence="3" id="KW-0998">Cell outer membrane</keyword>